<dbReference type="GO" id="GO:0003700">
    <property type="term" value="F:DNA-binding transcription factor activity"/>
    <property type="evidence" value="ECO:0007669"/>
    <property type="project" value="TreeGrafter"/>
</dbReference>
<feature type="domain" description="HTH tetR-type" evidence="5">
    <location>
        <begin position="20"/>
        <end position="80"/>
    </location>
</feature>
<dbReference type="InterPro" id="IPR041490">
    <property type="entry name" value="KstR2_TetR_C"/>
</dbReference>
<dbReference type="Gene3D" id="1.10.357.10">
    <property type="entry name" value="Tetracycline Repressor, domain 2"/>
    <property type="match status" value="1"/>
</dbReference>
<dbReference type="PANTHER" id="PTHR30055:SF234">
    <property type="entry name" value="HTH-TYPE TRANSCRIPTIONAL REGULATOR BETI"/>
    <property type="match status" value="1"/>
</dbReference>
<evidence type="ECO:0000313" key="6">
    <source>
        <dbReference type="EMBL" id="ATE78156.1"/>
    </source>
</evidence>
<dbReference type="AlphaFoldDB" id="A0AB33EG67"/>
<keyword evidence="2 4" id="KW-0238">DNA-binding</keyword>
<evidence type="ECO:0000256" key="2">
    <source>
        <dbReference type="ARBA" id="ARBA00023125"/>
    </source>
</evidence>
<dbReference type="PRINTS" id="PR00455">
    <property type="entry name" value="HTHTETR"/>
</dbReference>
<sequence>MNTKRSFVSACPGESGEPPLSRLEQIRGKALELFAERGFAEVGMRELALHLGIGAGSVYHHFQSKEQLLFELIEELYEDLLDAVLLTDHGAAHGRLQALLRAHIALHEHRGLHFLMAEREYRCLSPQHQSQIQQMRGRYEEKLLARLLEAGATGPLPVLKATVQAIGAWLNNLPAWLDQAGLSPTQRQEVIGGIVLGSLSGVLKQPPAAADSATVVTLRAPGASPRG</sequence>
<dbReference type="Pfam" id="PF17932">
    <property type="entry name" value="TetR_C_24"/>
    <property type="match status" value="1"/>
</dbReference>
<dbReference type="Proteomes" id="UP000218385">
    <property type="component" value="Chromosome"/>
</dbReference>
<keyword evidence="1" id="KW-0805">Transcription regulation</keyword>
<evidence type="ECO:0000256" key="4">
    <source>
        <dbReference type="PROSITE-ProRule" id="PRU00335"/>
    </source>
</evidence>
<name>A0AB33EG67_9PSED</name>
<dbReference type="EMBL" id="CP023466">
    <property type="protein sequence ID" value="ATE78156.1"/>
    <property type="molecule type" value="Genomic_DNA"/>
</dbReference>
<evidence type="ECO:0000313" key="7">
    <source>
        <dbReference type="Proteomes" id="UP000218385"/>
    </source>
</evidence>
<dbReference type="PROSITE" id="PS50977">
    <property type="entry name" value="HTH_TETR_2"/>
    <property type="match status" value="1"/>
</dbReference>
<dbReference type="Pfam" id="PF00440">
    <property type="entry name" value="TetR_N"/>
    <property type="match status" value="1"/>
</dbReference>
<proteinExistence type="predicted"/>
<dbReference type="InterPro" id="IPR036271">
    <property type="entry name" value="Tet_transcr_reg_TetR-rel_C_sf"/>
</dbReference>
<accession>A0AB33EG67</accession>
<feature type="DNA-binding region" description="H-T-H motif" evidence="4">
    <location>
        <begin position="43"/>
        <end position="62"/>
    </location>
</feature>
<protein>
    <submittedName>
        <fullName evidence="6">TetR family transcriptional regulator</fullName>
    </submittedName>
</protein>
<dbReference type="InterPro" id="IPR001647">
    <property type="entry name" value="HTH_TetR"/>
</dbReference>
<organism evidence="6 7">
    <name type="scientific">Pseudomonas frederiksbergensis</name>
    <dbReference type="NCBI Taxonomy" id="104087"/>
    <lineage>
        <taxon>Bacteria</taxon>
        <taxon>Pseudomonadati</taxon>
        <taxon>Pseudomonadota</taxon>
        <taxon>Gammaproteobacteria</taxon>
        <taxon>Pseudomonadales</taxon>
        <taxon>Pseudomonadaceae</taxon>
        <taxon>Pseudomonas</taxon>
    </lineage>
</organism>
<evidence type="ECO:0000259" key="5">
    <source>
        <dbReference type="PROSITE" id="PS50977"/>
    </source>
</evidence>
<dbReference type="SUPFAM" id="SSF46689">
    <property type="entry name" value="Homeodomain-like"/>
    <property type="match status" value="1"/>
</dbReference>
<dbReference type="InterPro" id="IPR050109">
    <property type="entry name" value="HTH-type_TetR-like_transc_reg"/>
</dbReference>
<evidence type="ECO:0000256" key="3">
    <source>
        <dbReference type="ARBA" id="ARBA00023163"/>
    </source>
</evidence>
<reference evidence="6 7" key="1">
    <citation type="submission" date="2017-09" db="EMBL/GenBank/DDBJ databases">
        <title>Complete Genome sequence of Lysobacter capsici KNU-15.</title>
        <authorList>
            <person name="Kim M.-C."/>
            <person name="Yi H."/>
            <person name="Lee D.-W."/>
            <person name="Shin J.-H."/>
        </authorList>
    </citation>
    <scope>NUCLEOTIDE SEQUENCE [LARGE SCALE GENOMIC DNA]</scope>
    <source>
        <strain evidence="6 7">KNU-15</strain>
    </source>
</reference>
<dbReference type="PANTHER" id="PTHR30055">
    <property type="entry name" value="HTH-TYPE TRANSCRIPTIONAL REGULATOR RUTR"/>
    <property type="match status" value="1"/>
</dbReference>
<dbReference type="InterPro" id="IPR009057">
    <property type="entry name" value="Homeodomain-like_sf"/>
</dbReference>
<keyword evidence="3" id="KW-0804">Transcription</keyword>
<dbReference type="RefSeq" id="WP_096480444.1">
    <property type="nucleotide sequence ID" value="NZ_CP023466.1"/>
</dbReference>
<dbReference type="SUPFAM" id="SSF48498">
    <property type="entry name" value="Tetracyclin repressor-like, C-terminal domain"/>
    <property type="match status" value="1"/>
</dbReference>
<gene>
    <name evidence="6" type="ORF">CNN82_17595</name>
</gene>
<dbReference type="GO" id="GO:0000976">
    <property type="term" value="F:transcription cis-regulatory region binding"/>
    <property type="evidence" value="ECO:0007669"/>
    <property type="project" value="TreeGrafter"/>
</dbReference>
<evidence type="ECO:0000256" key="1">
    <source>
        <dbReference type="ARBA" id="ARBA00023015"/>
    </source>
</evidence>